<reference evidence="1 2" key="1">
    <citation type="journal article" date="2020" name="Mol. Biol. Evol.">
        <title>Distinct Expression and Methylation Patterns for Genes with Different Fates following a Single Whole-Genome Duplication in Flowering Plants.</title>
        <authorList>
            <person name="Shi T."/>
            <person name="Rahmani R.S."/>
            <person name="Gugger P.F."/>
            <person name="Wang M."/>
            <person name="Li H."/>
            <person name="Zhang Y."/>
            <person name="Li Z."/>
            <person name="Wang Q."/>
            <person name="Van de Peer Y."/>
            <person name="Marchal K."/>
            <person name="Chen J."/>
        </authorList>
    </citation>
    <scope>NUCLEOTIDE SEQUENCE [LARGE SCALE GENOMIC DNA]</scope>
    <source>
        <tissue evidence="1">Leaf</tissue>
    </source>
</reference>
<dbReference type="EMBL" id="DUZY01000005">
    <property type="protein sequence ID" value="DAD40640.1"/>
    <property type="molecule type" value="Genomic_DNA"/>
</dbReference>
<organism evidence="1 2">
    <name type="scientific">Nelumbo nucifera</name>
    <name type="common">Sacred lotus</name>
    <dbReference type="NCBI Taxonomy" id="4432"/>
    <lineage>
        <taxon>Eukaryota</taxon>
        <taxon>Viridiplantae</taxon>
        <taxon>Streptophyta</taxon>
        <taxon>Embryophyta</taxon>
        <taxon>Tracheophyta</taxon>
        <taxon>Spermatophyta</taxon>
        <taxon>Magnoliopsida</taxon>
        <taxon>Proteales</taxon>
        <taxon>Nelumbonaceae</taxon>
        <taxon>Nelumbo</taxon>
    </lineage>
</organism>
<evidence type="ECO:0000313" key="2">
    <source>
        <dbReference type="Proteomes" id="UP000607653"/>
    </source>
</evidence>
<protein>
    <submittedName>
        <fullName evidence="1">Uncharacterized protein</fullName>
    </submittedName>
</protein>
<keyword evidence="2" id="KW-1185">Reference proteome</keyword>
<dbReference type="AlphaFoldDB" id="A0A822Z7Q8"/>
<dbReference type="Proteomes" id="UP000607653">
    <property type="component" value="Unassembled WGS sequence"/>
</dbReference>
<accession>A0A822Z7Q8</accession>
<sequence length="60" mass="6736">MRASHYQTFFQSLSLLSNGFNYLQASPASLTRNSLSLSSFSLLSYLYKSIASSFSKIFIL</sequence>
<comment type="caution">
    <text evidence="1">The sequence shown here is derived from an EMBL/GenBank/DDBJ whole genome shotgun (WGS) entry which is preliminary data.</text>
</comment>
<evidence type="ECO:0000313" key="1">
    <source>
        <dbReference type="EMBL" id="DAD40640.1"/>
    </source>
</evidence>
<name>A0A822Z7Q8_NELNU</name>
<proteinExistence type="predicted"/>
<gene>
    <name evidence="1" type="ORF">HUJ06_014963</name>
</gene>